<dbReference type="Proteomes" id="UP000593573">
    <property type="component" value="Unassembled WGS sequence"/>
</dbReference>
<dbReference type="EMBL" id="JABFAB010235418">
    <property type="protein sequence ID" value="MBA0670140.1"/>
    <property type="molecule type" value="Genomic_DNA"/>
</dbReference>
<dbReference type="AlphaFoldDB" id="A0A7J8W5M1"/>
<accession>A0A7J8W5M1</accession>
<sequence length="43" mass="4905">MGFLIEWRIMRLSELGPKSHSARKVLAWPRGTYQNYGISPVSA</sequence>
<evidence type="ECO:0000313" key="2">
    <source>
        <dbReference type="Proteomes" id="UP000593573"/>
    </source>
</evidence>
<proteinExistence type="predicted"/>
<name>A0A7J8W5M1_9ROSI</name>
<gene>
    <name evidence="1" type="ORF">Goklo_029408</name>
</gene>
<evidence type="ECO:0000313" key="1">
    <source>
        <dbReference type="EMBL" id="MBA0670140.1"/>
    </source>
</evidence>
<protein>
    <submittedName>
        <fullName evidence="1">Uncharacterized protein</fullName>
    </submittedName>
</protein>
<comment type="caution">
    <text evidence="1">The sequence shown here is derived from an EMBL/GenBank/DDBJ whole genome shotgun (WGS) entry which is preliminary data.</text>
</comment>
<keyword evidence="2" id="KW-1185">Reference proteome</keyword>
<reference evidence="1 2" key="1">
    <citation type="journal article" date="2019" name="Genome Biol. Evol.">
        <title>Insights into the evolution of the New World diploid cottons (Gossypium, subgenus Houzingenia) based on genome sequencing.</title>
        <authorList>
            <person name="Grover C.E."/>
            <person name="Arick M.A. 2nd"/>
            <person name="Thrash A."/>
            <person name="Conover J.L."/>
            <person name="Sanders W.S."/>
            <person name="Peterson D.G."/>
            <person name="Frelichowski J.E."/>
            <person name="Scheffler J.A."/>
            <person name="Scheffler B.E."/>
            <person name="Wendel J.F."/>
        </authorList>
    </citation>
    <scope>NUCLEOTIDE SEQUENCE [LARGE SCALE GENOMIC DNA]</scope>
    <source>
        <strain evidence="1">57</strain>
        <tissue evidence="1">Leaf</tissue>
    </source>
</reference>
<organism evidence="1 2">
    <name type="scientific">Gossypium klotzschianum</name>
    <dbReference type="NCBI Taxonomy" id="34286"/>
    <lineage>
        <taxon>Eukaryota</taxon>
        <taxon>Viridiplantae</taxon>
        <taxon>Streptophyta</taxon>
        <taxon>Embryophyta</taxon>
        <taxon>Tracheophyta</taxon>
        <taxon>Spermatophyta</taxon>
        <taxon>Magnoliopsida</taxon>
        <taxon>eudicotyledons</taxon>
        <taxon>Gunneridae</taxon>
        <taxon>Pentapetalae</taxon>
        <taxon>rosids</taxon>
        <taxon>malvids</taxon>
        <taxon>Malvales</taxon>
        <taxon>Malvaceae</taxon>
        <taxon>Malvoideae</taxon>
        <taxon>Gossypium</taxon>
    </lineage>
</organism>